<feature type="non-terminal residue" evidence="3">
    <location>
        <position position="176"/>
    </location>
</feature>
<dbReference type="Proteomes" id="UP000237105">
    <property type="component" value="Unassembled WGS sequence"/>
</dbReference>
<dbReference type="AlphaFoldDB" id="A0A2P5BCT9"/>
<keyword evidence="1" id="KW-0812">Transmembrane</keyword>
<dbReference type="OrthoDB" id="1699974at2759"/>
<dbReference type="STRING" id="3476.A0A2P5BCT9"/>
<name>A0A2P5BCT9_PARAD</name>
<evidence type="ECO:0000259" key="2">
    <source>
        <dbReference type="Pfam" id="PF26138"/>
    </source>
</evidence>
<proteinExistence type="predicted"/>
<feature type="transmembrane region" description="Helical" evidence="1">
    <location>
        <begin position="21"/>
        <end position="39"/>
    </location>
</feature>
<keyword evidence="1" id="KW-1133">Transmembrane helix</keyword>
<keyword evidence="1" id="KW-0472">Membrane</keyword>
<feature type="domain" description="DUF8040" evidence="2">
    <location>
        <begin position="62"/>
        <end position="145"/>
    </location>
</feature>
<sequence>MDERQIILIYLYARQLHYRRIIMCIMILVNVYVMLYRHYEKYILRNRTLVRHESRLSVLDSMIGHNDIECMNQLRMDRRTFGLLCELLRVEGRLKNDGSVSVEEQVCIFLYVLTHHVKNRTIHNRFMRSGETVSRHFNSVLNGVLRLQGILLQMPALIPENCTDGGVLRYVYRLML</sequence>
<gene>
    <name evidence="3" type="ORF">PanWU01x14_250300</name>
</gene>
<evidence type="ECO:0000256" key="1">
    <source>
        <dbReference type="SAM" id="Phobius"/>
    </source>
</evidence>
<dbReference type="InterPro" id="IPR058353">
    <property type="entry name" value="DUF8040"/>
</dbReference>
<comment type="caution">
    <text evidence="3">The sequence shown here is derived from an EMBL/GenBank/DDBJ whole genome shotgun (WGS) entry which is preliminary data.</text>
</comment>
<dbReference type="PANTHER" id="PTHR22930">
    <property type="match status" value="1"/>
</dbReference>
<dbReference type="Pfam" id="PF26138">
    <property type="entry name" value="DUF8040"/>
    <property type="match status" value="1"/>
</dbReference>
<organism evidence="3 4">
    <name type="scientific">Parasponia andersonii</name>
    <name type="common">Sponia andersonii</name>
    <dbReference type="NCBI Taxonomy" id="3476"/>
    <lineage>
        <taxon>Eukaryota</taxon>
        <taxon>Viridiplantae</taxon>
        <taxon>Streptophyta</taxon>
        <taxon>Embryophyta</taxon>
        <taxon>Tracheophyta</taxon>
        <taxon>Spermatophyta</taxon>
        <taxon>Magnoliopsida</taxon>
        <taxon>eudicotyledons</taxon>
        <taxon>Gunneridae</taxon>
        <taxon>Pentapetalae</taxon>
        <taxon>rosids</taxon>
        <taxon>fabids</taxon>
        <taxon>Rosales</taxon>
        <taxon>Cannabaceae</taxon>
        <taxon>Parasponia</taxon>
    </lineage>
</organism>
<accession>A0A2P5BCT9</accession>
<dbReference type="PANTHER" id="PTHR22930:SF293">
    <property type="entry name" value="PROTEIN ALP1-LIKE"/>
    <property type="match status" value="1"/>
</dbReference>
<reference evidence="4" key="1">
    <citation type="submission" date="2016-06" db="EMBL/GenBank/DDBJ databases">
        <title>Parallel loss of symbiosis genes in relatives of nitrogen-fixing non-legume Parasponia.</title>
        <authorList>
            <person name="Van Velzen R."/>
            <person name="Holmer R."/>
            <person name="Bu F."/>
            <person name="Rutten L."/>
            <person name="Van Zeijl A."/>
            <person name="Liu W."/>
            <person name="Santuari L."/>
            <person name="Cao Q."/>
            <person name="Sharma T."/>
            <person name="Shen D."/>
            <person name="Roswanjaya Y."/>
            <person name="Wardhani T."/>
            <person name="Kalhor M.S."/>
            <person name="Jansen J."/>
            <person name="Van den Hoogen J."/>
            <person name="Gungor B."/>
            <person name="Hartog M."/>
            <person name="Hontelez J."/>
            <person name="Verver J."/>
            <person name="Yang W.-C."/>
            <person name="Schijlen E."/>
            <person name="Repin R."/>
            <person name="Schilthuizen M."/>
            <person name="Schranz E."/>
            <person name="Heidstra R."/>
            <person name="Miyata K."/>
            <person name="Fedorova E."/>
            <person name="Kohlen W."/>
            <person name="Bisseling T."/>
            <person name="Smit S."/>
            <person name="Geurts R."/>
        </authorList>
    </citation>
    <scope>NUCLEOTIDE SEQUENCE [LARGE SCALE GENOMIC DNA]</scope>
    <source>
        <strain evidence="4">cv. WU1-14</strain>
    </source>
</reference>
<dbReference type="InterPro" id="IPR045249">
    <property type="entry name" value="HARBI1-like"/>
</dbReference>
<protein>
    <recommendedName>
        <fullName evidence="2">DUF8040 domain-containing protein</fullName>
    </recommendedName>
</protein>
<dbReference type="EMBL" id="JXTB01000308">
    <property type="protein sequence ID" value="PON46600.1"/>
    <property type="molecule type" value="Genomic_DNA"/>
</dbReference>
<keyword evidence="4" id="KW-1185">Reference proteome</keyword>
<evidence type="ECO:0000313" key="3">
    <source>
        <dbReference type="EMBL" id="PON46600.1"/>
    </source>
</evidence>
<evidence type="ECO:0000313" key="4">
    <source>
        <dbReference type="Proteomes" id="UP000237105"/>
    </source>
</evidence>